<dbReference type="GeneID" id="28897068"/>
<evidence type="ECO:0000256" key="2">
    <source>
        <dbReference type="ARBA" id="ARBA00004370"/>
    </source>
</evidence>
<dbReference type="Proteomes" id="UP000076632">
    <property type="component" value="Unassembled WGS sequence"/>
</dbReference>
<dbReference type="InParanoid" id="A0A165J013"/>
<evidence type="ECO:0000256" key="9">
    <source>
        <dbReference type="ARBA" id="ARBA00032159"/>
    </source>
</evidence>
<dbReference type="OrthoDB" id="4037694at2759"/>
<dbReference type="GO" id="GO:0042407">
    <property type="term" value="P:cristae formation"/>
    <property type="evidence" value="ECO:0007669"/>
    <property type="project" value="InterPro"/>
</dbReference>
<comment type="similarity">
    <text evidence="3 11">Belongs to the MICOS complex subunit Mic12 family.</text>
</comment>
<comment type="function">
    <text evidence="1 11">Component of the MICOS complex, a large protein complex of the mitochondrial inner membrane that plays crucial roles in the maintenance of crista junctions, inner membrane architecture, and formation of contact sites to the outer membrane.</text>
</comment>
<dbReference type="GO" id="GO:0061617">
    <property type="term" value="C:MICOS complex"/>
    <property type="evidence" value="ECO:0007669"/>
    <property type="project" value="UniProtKB-UniRule"/>
</dbReference>
<evidence type="ECO:0000256" key="6">
    <source>
        <dbReference type="ARBA" id="ARBA00022989"/>
    </source>
</evidence>
<name>A0A165J013_XYLHT</name>
<evidence type="ECO:0000256" key="1">
    <source>
        <dbReference type="ARBA" id="ARBA00002689"/>
    </source>
</evidence>
<organism evidence="12 13">
    <name type="scientific">Xylona heveae (strain CBS 132557 / TC161)</name>
    <dbReference type="NCBI Taxonomy" id="1328760"/>
    <lineage>
        <taxon>Eukaryota</taxon>
        <taxon>Fungi</taxon>
        <taxon>Dikarya</taxon>
        <taxon>Ascomycota</taxon>
        <taxon>Pezizomycotina</taxon>
        <taxon>Xylonomycetes</taxon>
        <taxon>Xylonales</taxon>
        <taxon>Xylonaceae</taxon>
        <taxon>Xylona</taxon>
    </lineage>
</organism>
<dbReference type="Pfam" id="PF17050">
    <property type="entry name" value="AIM5"/>
    <property type="match status" value="1"/>
</dbReference>
<keyword evidence="7 11" id="KW-0496">Mitochondrion</keyword>
<keyword evidence="8" id="KW-0472">Membrane</keyword>
<reference evidence="12 13" key="1">
    <citation type="journal article" date="2016" name="Fungal Biol.">
        <title>The genome of Xylona heveae provides a window into fungal endophytism.</title>
        <authorList>
            <person name="Gazis R."/>
            <person name="Kuo A."/>
            <person name="Riley R."/>
            <person name="LaButti K."/>
            <person name="Lipzen A."/>
            <person name="Lin J."/>
            <person name="Amirebrahimi M."/>
            <person name="Hesse C.N."/>
            <person name="Spatafora J.W."/>
            <person name="Henrissat B."/>
            <person name="Hainaut M."/>
            <person name="Grigoriev I.V."/>
            <person name="Hibbett D.S."/>
        </authorList>
    </citation>
    <scope>NUCLEOTIDE SEQUENCE [LARGE SCALE GENOMIC DNA]</scope>
    <source>
        <strain evidence="12 13">TC161</strain>
    </source>
</reference>
<keyword evidence="11" id="KW-0999">Mitochondrion inner membrane</keyword>
<evidence type="ECO:0000256" key="8">
    <source>
        <dbReference type="ARBA" id="ARBA00023136"/>
    </source>
</evidence>
<keyword evidence="5" id="KW-0812">Transmembrane</keyword>
<proteinExistence type="inferred from homology"/>
<evidence type="ECO:0000256" key="5">
    <source>
        <dbReference type="ARBA" id="ARBA00022692"/>
    </source>
</evidence>
<gene>
    <name evidence="12" type="ORF">L228DRAFT_244472</name>
</gene>
<comment type="subcellular location">
    <subcellularLocation>
        <location evidence="2">Membrane</location>
    </subcellularLocation>
    <subcellularLocation>
        <location evidence="11">Mitochondrion inner membrane</location>
        <topology evidence="11">Single-pass membrane protein</topology>
    </subcellularLocation>
</comment>
<evidence type="ECO:0000256" key="3">
    <source>
        <dbReference type="ARBA" id="ARBA00009188"/>
    </source>
</evidence>
<evidence type="ECO:0000256" key="11">
    <source>
        <dbReference type="RuleBase" id="RU363010"/>
    </source>
</evidence>
<evidence type="ECO:0000313" key="12">
    <source>
        <dbReference type="EMBL" id="KZF25603.1"/>
    </source>
</evidence>
<comment type="subunit">
    <text evidence="11">Component of the mitochondrial contact site and cristae organizing system (MICOS) complex.</text>
</comment>
<dbReference type="AlphaFoldDB" id="A0A165J013"/>
<dbReference type="EMBL" id="KV407455">
    <property type="protein sequence ID" value="KZF25603.1"/>
    <property type="molecule type" value="Genomic_DNA"/>
</dbReference>
<sequence>MGFATAFVSSATLTSGILYLSVNIHQRNRAYQSALIRQQTAILDSIVHPPPAVAPAGAHQERASLVETAKDRWNSELENAVKRVQAIDWARVRETAEDKVARVWERAIQKGEAGVREIEKKA</sequence>
<dbReference type="InterPro" id="IPR031463">
    <property type="entry name" value="Mic12"/>
</dbReference>
<evidence type="ECO:0000313" key="13">
    <source>
        <dbReference type="Proteomes" id="UP000076632"/>
    </source>
</evidence>
<evidence type="ECO:0000256" key="10">
    <source>
        <dbReference type="ARBA" id="ARBA00032985"/>
    </source>
</evidence>
<accession>A0A165J013</accession>
<evidence type="ECO:0000256" key="7">
    <source>
        <dbReference type="ARBA" id="ARBA00023128"/>
    </source>
</evidence>
<protein>
    <recommendedName>
        <fullName evidence="4 11">MICOS complex subunit MIC12</fullName>
    </recommendedName>
    <alternativeName>
        <fullName evidence="10 11">Altered inheritance of mitochondria protein 5, mitochondrial</fullName>
    </alternativeName>
    <alternativeName>
        <fullName evidence="9 11">Found in mitochondrial proteome protein 51</fullName>
    </alternativeName>
</protein>
<dbReference type="RefSeq" id="XP_018191158.1">
    <property type="nucleotide sequence ID" value="XM_018331931.1"/>
</dbReference>
<keyword evidence="6" id="KW-1133">Transmembrane helix</keyword>
<dbReference type="OMA" id="WNAELEN"/>
<dbReference type="GO" id="GO:0044284">
    <property type="term" value="C:mitochondrial crista junction"/>
    <property type="evidence" value="ECO:0007669"/>
    <property type="project" value="InterPro"/>
</dbReference>
<evidence type="ECO:0000256" key="4">
    <source>
        <dbReference type="ARBA" id="ARBA00018170"/>
    </source>
</evidence>
<keyword evidence="13" id="KW-1185">Reference proteome</keyword>